<sequence length="79" mass="8847">PVRLPSTPTPLKRPKARPRGIGVQIIATLYTIALVRADRHLCRQVKSKKASHCRAPRILFINPGGICGSFREHKRGRIL</sequence>
<organism evidence="2 3">
    <name type="scientific">Podospora australis</name>
    <dbReference type="NCBI Taxonomy" id="1536484"/>
    <lineage>
        <taxon>Eukaryota</taxon>
        <taxon>Fungi</taxon>
        <taxon>Dikarya</taxon>
        <taxon>Ascomycota</taxon>
        <taxon>Pezizomycotina</taxon>
        <taxon>Sordariomycetes</taxon>
        <taxon>Sordariomycetidae</taxon>
        <taxon>Sordariales</taxon>
        <taxon>Podosporaceae</taxon>
        <taxon>Podospora</taxon>
    </lineage>
</organism>
<proteinExistence type="predicted"/>
<dbReference type="EMBL" id="MU864661">
    <property type="protein sequence ID" value="KAK4182431.1"/>
    <property type="molecule type" value="Genomic_DNA"/>
</dbReference>
<evidence type="ECO:0000313" key="3">
    <source>
        <dbReference type="Proteomes" id="UP001302126"/>
    </source>
</evidence>
<dbReference type="Proteomes" id="UP001302126">
    <property type="component" value="Unassembled WGS sequence"/>
</dbReference>
<feature type="non-terminal residue" evidence="2">
    <location>
        <position position="1"/>
    </location>
</feature>
<reference evidence="2" key="1">
    <citation type="journal article" date="2023" name="Mol. Phylogenet. Evol.">
        <title>Genome-scale phylogeny and comparative genomics of the fungal order Sordariales.</title>
        <authorList>
            <person name="Hensen N."/>
            <person name="Bonometti L."/>
            <person name="Westerberg I."/>
            <person name="Brannstrom I.O."/>
            <person name="Guillou S."/>
            <person name="Cros-Aarteil S."/>
            <person name="Calhoun S."/>
            <person name="Haridas S."/>
            <person name="Kuo A."/>
            <person name="Mondo S."/>
            <person name="Pangilinan J."/>
            <person name="Riley R."/>
            <person name="LaButti K."/>
            <person name="Andreopoulos B."/>
            <person name="Lipzen A."/>
            <person name="Chen C."/>
            <person name="Yan M."/>
            <person name="Daum C."/>
            <person name="Ng V."/>
            <person name="Clum A."/>
            <person name="Steindorff A."/>
            <person name="Ohm R.A."/>
            <person name="Martin F."/>
            <person name="Silar P."/>
            <person name="Natvig D.O."/>
            <person name="Lalanne C."/>
            <person name="Gautier V."/>
            <person name="Ament-Velasquez S.L."/>
            <person name="Kruys A."/>
            <person name="Hutchinson M.I."/>
            <person name="Powell A.J."/>
            <person name="Barry K."/>
            <person name="Miller A.N."/>
            <person name="Grigoriev I.V."/>
            <person name="Debuchy R."/>
            <person name="Gladieux P."/>
            <person name="Hiltunen Thoren M."/>
            <person name="Johannesson H."/>
        </authorList>
    </citation>
    <scope>NUCLEOTIDE SEQUENCE</scope>
    <source>
        <strain evidence="2">PSN309</strain>
    </source>
</reference>
<keyword evidence="1" id="KW-0812">Transmembrane</keyword>
<protein>
    <submittedName>
        <fullName evidence="2">Uncharacterized protein</fullName>
    </submittedName>
</protein>
<evidence type="ECO:0000256" key="1">
    <source>
        <dbReference type="SAM" id="Phobius"/>
    </source>
</evidence>
<keyword evidence="1" id="KW-0472">Membrane</keyword>
<dbReference type="AlphaFoldDB" id="A0AAN6WJJ6"/>
<keyword evidence="3" id="KW-1185">Reference proteome</keyword>
<feature type="transmembrane region" description="Helical" evidence="1">
    <location>
        <begin position="20"/>
        <end position="37"/>
    </location>
</feature>
<name>A0AAN6WJJ6_9PEZI</name>
<comment type="caution">
    <text evidence="2">The sequence shown here is derived from an EMBL/GenBank/DDBJ whole genome shotgun (WGS) entry which is preliminary data.</text>
</comment>
<gene>
    <name evidence="2" type="ORF">QBC35DRAFT_420749</name>
</gene>
<keyword evidence="1" id="KW-1133">Transmembrane helix</keyword>
<evidence type="ECO:0000313" key="2">
    <source>
        <dbReference type="EMBL" id="KAK4182431.1"/>
    </source>
</evidence>
<accession>A0AAN6WJJ6</accession>
<reference evidence="2" key="2">
    <citation type="submission" date="2023-05" db="EMBL/GenBank/DDBJ databases">
        <authorList>
            <consortium name="Lawrence Berkeley National Laboratory"/>
            <person name="Steindorff A."/>
            <person name="Hensen N."/>
            <person name="Bonometti L."/>
            <person name="Westerberg I."/>
            <person name="Brannstrom I.O."/>
            <person name="Guillou S."/>
            <person name="Cros-Aarteil S."/>
            <person name="Calhoun S."/>
            <person name="Haridas S."/>
            <person name="Kuo A."/>
            <person name="Mondo S."/>
            <person name="Pangilinan J."/>
            <person name="Riley R."/>
            <person name="Labutti K."/>
            <person name="Andreopoulos B."/>
            <person name="Lipzen A."/>
            <person name="Chen C."/>
            <person name="Yanf M."/>
            <person name="Daum C."/>
            <person name="Ng V."/>
            <person name="Clum A."/>
            <person name="Ohm R."/>
            <person name="Martin F."/>
            <person name="Silar P."/>
            <person name="Natvig D."/>
            <person name="Lalanne C."/>
            <person name="Gautier V."/>
            <person name="Ament-Velasquez S.L."/>
            <person name="Kruys A."/>
            <person name="Hutchinson M.I."/>
            <person name="Powell A.J."/>
            <person name="Barry K."/>
            <person name="Miller A.N."/>
            <person name="Grigoriev I.V."/>
            <person name="Debuchy R."/>
            <person name="Gladieux P."/>
            <person name="Thoren M.H."/>
            <person name="Johannesson H."/>
        </authorList>
    </citation>
    <scope>NUCLEOTIDE SEQUENCE</scope>
    <source>
        <strain evidence="2">PSN309</strain>
    </source>
</reference>